<feature type="transmembrane region" description="Helical" evidence="12">
    <location>
        <begin position="41"/>
        <end position="62"/>
    </location>
</feature>
<dbReference type="PANTHER" id="PTHR30531">
    <property type="entry name" value="FLAGELLAR BIOSYNTHETIC PROTEIN FLHB"/>
    <property type="match status" value="1"/>
</dbReference>
<evidence type="ECO:0000256" key="5">
    <source>
        <dbReference type="ARBA" id="ARBA00022475"/>
    </source>
</evidence>
<keyword evidence="5 12" id="KW-1003">Cell membrane</keyword>
<evidence type="ECO:0000256" key="2">
    <source>
        <dbReference type="ARBA" id="ARBA00010690"/>
    </source>
</evidence>
<evidence type="ECO:0000313" key="13">
    <source>
        <dbReference type="EMBL" id="MCX7568532.1"/>
    </source>
</evidence>
<protein>
    <recommendedName>
        <fullName evidence="3 12">Flagellar biosynthetic protein FlhB</fullName>
    </recommendedName>
</protein>
<keyword evidence="8 12" id="KW-0653">Protein transport</keyword>
<reference evidence="13 14" key="1">
    <citation type="submission" date="2022-11" db="EMBL/GenBank/DDBJ databases">
        <title>Study of microbial diversity in lake waters.</title>
        <authorList>
            <person name="Zhang J."/>
        </authorList>
    </citation>
    <scope>NUCLEOTIDE SEQUENCE [LARGE SCALE GENOMIC DNA]</scope>
    <source>
        <strain evidence="13 14">DT12</strain>
    </source>
</reference>
<keyword evidence="6 12" id="KW-0812">Transmembrane</keyword>
<keyword evidence="9 12" id="KW-1133">Transmembrane helix</keyword>
<dbReference type="PRINTS" id="PR00950">
    <property type="entry name" value="TYPE3IMSPROT"/>
</dbReference>
<evidence type="ECO:0000256" key="10">
    <source>
        <dbReference type="ARBA" id="ARBA00023136"/>
    </source>
</evidence>
<dbReference type="Gene3D" id="6.10.250.2080">
    <property type="match status" value="1"/>
</dbReference>
<comment type="similarity">
    <text evidence="2 12">Belongs to the type III secretion exporter family.</text>
</comment>
<feature type="transmembrane region" description="Helical" evidence="12">
    <location>
        <begin position="100"/>
        <end position="126"/>
    </location>
</feature>
<evidence type="ECO:0000313" key="14">
    <source>
        <dbReference type="Proteomes" id="UP001208017"/>
    </source>
</evidence>
<evidence type="ECO:0000256" key="6">
    <source>
        <dbReference type="ARBA" id="ARBA00022692"/>
    </source>
</evidence>
<dbReference type="Pfam" id="PF01312">
    <property type="entry name" value="Bac_export_2"/>
    <property type="match status" value="1"/>
</dbReference>
<keyword evidence="14" id="KW-1185">Reference proteome</keyword>
<gene>
    <name evidence="12 13" type="primary">flhB</name>
    <name evidence="13" type="ORF">OS242_00940</name>
</gene>
<proteinExistence type="inferred from homology"/>
<keyword evidence="13" id="KW-0969">Cilium</keyword>
<dbReference type="PANTHER" id="PTHR30531:SF12">
    <property type="entry name" value="FLAGELLAR BIOSYNTHETIC PROTEIN FLHB"/>
    <property type="match status" value="1"/>
</dbReference>
<keyword evidence="13" id="KW-0282">Flagellum</keyword>
<evidence type="ECO:0000256" key="12">
    <source>
        <dbReference type="RuleBase" id="RU364091"/>
    </source>
</evidence>
<accession>A0ABT3WV28</accession>
<evidence type="ECO:0000256" key="8">
    <source>
        <dbReference type="ARBA" id="ARBA00022927"/>
    </source>
</evidence>
<keyword evidence="4 12" id="KW-0813">Transport</keyword>
<dbReference type="EMBL" id="JAPMLT010000001">
    <property type="protein sequence ID" value="MCX7568532.1"/>
    <property type="molecule type" value="Genomic_DNA"/>
</dbReference>
<name>A0ABT3WV28_9BACL</name>
<dbReference type="RefSeq" id="WP_267149777.1">
    <property type="nucleotide sequence ID" value="NZ_JAPMLT010000001.1"/>
</dbReference>
<keyword evidence="11 12" id="KW-1006">Bacterial flagellum protein export</keyword>
<dbReference type="InterPro" id="IPR006135">
    <property type="entry name" value="T3SS_substrate_exporter"/>
</dbReference>
<dbReference type="Gene3D" id="3.40.1690.10">
    <property type="entry name" value="secretion proteins EscU"/>
    <property type="match status" value="1"/>
</dbReference>
<dbReference type="SUPFAM" id="SSF160544">
    <property type="entry name" value="EscU C-terminal domain-like"/>
    <property type="match status" value="1"/>
</dbReference>
<dbReference type="NCBIfam" id="TIGR00328">
    <property type="entry name" value="flhB"/>
    <property type="match status" value="1"/>
</dbReference>
<evidence type="ECO:0000256" key="7">
    <source>
        <dbReference type="ARBA" id="ARBA00022795"/>
    </source>
</evidence>
<organism evidence="13 14">
    <name type="scientific">Tumebacillus lacus</name>
    <dbReference type="NCBI Taxonomy" id="2995335"/>
    <lineage>
        <taxon>Bacteria</taxon>
        <taxon>Bacillati</taxon>
        <taxon>Bacillota</taxon>
        <taxon>Bacilli</taxon>
        <taxon>Bacillales</taxon>
        <taxon>Alicyclobacillaceae</taxon>
        <taxon>Tumebacillus</taxon>
    </lineage>
</organism>
<evidence type="ECO:0000256" key="9">
    <source>
        <dbReference type="ARBA" id="ARBA00022989"/>
    </source>
</evidence>
<comment type="subcellular location">
    <subcellularLocation>
        <location evidence="1">Cell membrane</location>
        <topology evidence="1">Multi-pass membrane protein</topology>
    </subcellularLocation>
</comment>
<feature type="transmembrane region" description="Helical" evidence="12">
    <location>
        <begin position="146"/>
        <end position="169"/>
    </location>
</feature>
<comment type="function">
    <text evidence="12">Required for formation of the rod structure in the basal body of the flagellar apparatus. Together with FliI and FliH, may constitute the export apparatus of flagellin.</text>
</comment>
<keyword evidence="7 12" id="KW-1005">Bacterial flagellum biogenesis</keyword>
<dbReference type="InterPro" id="IPR006136">
    <property type="entry name" value="FlhB"/>
</dbReference>
<evidence type="ECO:0000256" key="11">
    <source>
        <dbReference type="ARBA" id="ARBA00023225"/>
    </source>
</evidence>
<dbReference type="Proteomes" id="UP001208017">
    <property type="component" value="Unassembled WGS sequence"/>
</dbReference>
<comment type="caution">
    <text evidence="13">The sequence shown here is derived from an EMBL/GenBank/DDBJ whole genome shotgun (WGS) entry which is preliminary data.</text>
</comment>
<dbReference type="InterPro" id="IPR029025">
    <property type="entry name" value="T3SS_substrate_exporter_C"/>
</dbReference>
<evidence type="ECO:0000256" key="4">
    <source>
        <dbReference type="ARBA" id="ARBA00022448"/>
    </source>
</evidence>
<keyword evidence="13" id="KW-0966">Cell projection</keyword>
<keyword evidence="10 12" id="KW-0472">Membrane</keyword>
<evidence type="ECO:0000256" key="1">
    <source>
        <dbReference type="ARBA" id="ARBA00004651"/>
    </source>
</evidence>
<evidence type="ECO:0000256" key="3">
    <source>
        <dbReference type="ARBA" id="ARBA00021622"/>
    </source>
</evidence>
<feature type="transmembrane region" description="Helical" evidence="12">
    <location>
        <begin position="201"/>
        <end position="219"/>
    </location>
</feature>
<sequence length="362" mass="41202">MIRLDLQLFAEGGGGEKTEKATPKRRDDARKKGQVARSQELGQAIVLLVGLLSLKLLSGLYMTELSNLFRRELSLELMYELNEQSVVPLFLHLSIVLAKLIFPLMLVVLVIGGLVAYLQVGALFTLKPITPDFKKINPIQGFKQMFSMRSFVELIKSLLKMLIVGFIVYKELESDWKRVTQLATMEVSDTFRLVAHLSFEIFWKVGVALLVLAIFDLFYQRFDYEKQMKMSKQEIKEEFKQTEGSPEVRAKMKERGRQMAMRRMMADVPQADVVITNPTHFAIAIRYDAEKMDTPYVLAKGVDELAQRIKQVARDANVVLVENRPLAQTLYKTVEIGDAIPGELFQAVAEVLAYVYRLKGKA</sequence>